<comment type="caution">
    <text evidence="1">The sequence shown here is derived from an EMBL/GenBank/DDBJ whole genome shotgun (WGS) entry which is preliminary data.</text>
</comment>
<feature type="non-terminal residue" evidence="1">
    <location>
        <position position="1"/>
    </location>
</feature>
<reference evidence="1" key="1">
    <citation type="submission" date="2023-07" db="EMBL/GenBank/DDBJ databases">
        <title>Between Cages and Wild: Unraveling the Impact of Captivity on Animal Microbiomes and Antimicrobial Resistance.</title>
        <authorList>
            <person name="Schmartz G.P."/>
            <person name="Rehner J."/>
            <person name="Schuff M.J."/>
            <person name="Becker S.L."/>
            <person name="Kravczyk M."/>
            <person name="Gurevich A."/>
            <person name="Francke R."/>
            <person name="Mueller R."/>
            <person name="Keller V."/>
            <person name="Keller A."/>
        </authorList>
    </citation>
    <scope>NUCLEOTIDE SEQUENCE</scope>
    <source>
        <strain evidence="1">S39M_St_73</strain>
    </source>
</reference>
<dbReference type="AlphaFoldDB" id="A0AA43UBP9"/>
<dbReference type="EMBL" id="JAUNQW010000002">
    <property type="protein sequence ID" value="MDO5456922.1"/>
    <property type="molecule type" value="Genomic_DNA"/>
</dbReference>
<protein>
    <submittedName>
        <fullName evidence="1">Uncharacterized protein</fullName>
    </submittedName>
</protein>
<accession>A0AA43UBP9</accession>
<dbReference type="Proteomes" id="UP001171751">
    <property type="component" value="Unassembled WGS sequence"/>
</dbReference>
<gene>
    <name evidence="1" type="ORF">Q4F26_01120</name>
</gene>
<evidence type="ECO:0000313" key="1">
    <source>
        <dbReference type="EMBL" id="MDO5456922.1"/>
    </source>
</evidence>
<proteinExistence type="predicted"/>
<name>A0AA43UBP9_9LACT</name>
<evidence type="ECO:0000313" key="2">
    <source>
        <dbReference type="Proteomes" id="UP001171751"/>
    </source>
</evidence>
<organism evidence="1 2">
    <name type="scientific">Atopococcus tabaci</name>
    <dbReference type="NCBI Taxonomy" id="269774"/>
    <lineage>
        <taxon>Bacteria</taxon>
        <taxon>Bacillati</taxon>
        <taxon>Bacillota</taxon>
        <taxon>Bacilli</taxon>
        <taxon>Lactobacillales</taxon>
        <taxon>Carnobacteriaceae</taxon>
        <taxon>Atopococcus</taxon>
    </lineage>
</organism>
<keyword evidence="2" id="KW-1185">Reference proteome</keyword>
<sequence>FLDLSLEAVQKELENVLTGLDFGFANVLTFLEGEAVAVERIDGQKEYMGLYNTHRNYAAFFQWENSRKLILNGEKID</sequence>